<protein>
    <submittedName>
        <fullName evidence="1">Uncharacterized protein</fullName>
    </submittedName>
</protein>
<comment type="caution">
    <text evidence="1">The sequence shown here is derived from an EMBL/GenBank/DDBJ whole genome shotgun (WGS) entry which is preliminary data.</text>
</comment>
<sequence length="109" mass="12115">MPQRHVLARERRHLLLCAAQLQAGDEQHDPHRPAALPLLALIHLVSGGVTWRSAPYRADRAVSVRCPTQADDGRNTVVQATFRQPWALHRGGRIRLDISSIPFRSGKGS</sequence>
<accession>A0A375GGX5</accession>
<organism evidence="1">
    <name type="scientific">Cupriavidus oxalaticus</name>
    <dbReference type="NCBI Taxonomy" id="96344"/>
    <lineage>
        <taxon>Bacteria</taxon>
        <taxon>Pseudomonadati</taxon>
        <taxon>Pseudomonadota</taxon>
        <taxon>Betaproteobacteria</taxon>
        <taxon>Burkholderiales</taxon>
        <taxon>Burkholderiaceae</taxon>
        <taxon>Cupriavidus</taxon>
    </lineage>
</organism>
<evidence type="ECO:0000313" key="1">
    <source>
        <dbReference type="EMBL" id="SPC19769.1"/>
    </source>
</evidence>
<gene>
    <name evidence="1" type="ORF">CO2235_MP20180</name>
</gene>
<dbReference type="Proteomes" id="UP000256862">
    <property type="component" value="Plasmid CO2235_mp"/>
</dbReference>
<name>A0A375GGX5_9BURK</name>
<proteinExistence type="predicted"/>
<reference evidence="1" key="1">
    <citation type="submission" date="2018-01" db="EMBL/GenBank/DDBJ databases">
        <authorList>
            <person name="Clerissi C."/>
        </authorList>
    </citation>
    <scope>NUCLEOTIDE SEQUENCE</scope>
    <source>
        <strain evidence="1">Cupriavidus oxalaticus LMG 2235</strain>
    </source>
</reference>
<dbReference type="AlphaFoldDB" id="A0A375GGX5"/>
<dbReference type="EMBL" id="OGUS01000137">
    <property type="protein sequence ID" value="SPC19769.1"/>
    <property type="molecule type" value="Genomic_DNA"/>
</dbReference>